<dbReference type="RefSeq" id="WP_016090582.1">
    <property type="nucleotide sequence ID" value="NZ_KB976754.1"/>
</dbReference>
<comment type="caution">
    <text evidence="1">The sequence shown here is derived from an EMBL/GenBank/DDBJ whole genome shotgun (WGS) entry which is preliminary data.</text>
</comment>
<proteinExistence type="predicted"/>
<dbReference type="Proteomes" id="UP000013989">
    <property type="component" value="Unassembled WGS sequence"/>
</dbReference>
<accession>A0A9W5QG09</accession>
<gene>
    <name evidence="1" type="ORF">IGU_03636</name>
</gene>
<dbReference type="EMBL" id="AHEJ01000065">
    <property type="protein sequence ID" value="EOP62657.1"/>
    <property type="molecule type" value="Genomic_DNA"/>
</dbReference>
<reference evidence="1 2" key="1">
    <citation type="submission" date="2012-12" db="EMBL/GenBank/DDBJ databases">
        <title>The Genome Sequence of Bacillus cereus ISP2954.</title>
        <authorList>
            <consortium name="The Broad Institute Genome Sequencing Platform"/>
            <consortium name="The Broad Institute Genome Sequencing Center for Infectious Disease"/>
            <person name="Feldgarden M."/>
            <person name="Van der Auwera G.A."/>
            <person name="Mahillon J."/>
            <person name="Duprez V."/>
            <person name="Timmery S."/>
            <person name="Mattelet C."/>
            <person name="Dierick K."/>
            <person name="Sun M."/>
            <person name="Yu Z."/>
            <person name="Zhu L."/>
            <person name="Hu X."/>
            <person name="Shank E.B."/>
            <person name="Swiecicka I."/>
            <person name="Hansen B.M."/>
            <person name="Andrup L."/>
            <person name="Walker B."/>
            <person name="Young S.K."/>
            <person name="Zeng Q."/>
            <person name="Gargeya S."/>
            <person name="Fitzgerald M."/>
            <person name="Haas B."/>
            <person name="Abouelleil A."/>
            <person name="Alvarado L."/>
            <person name="Arachchi H.M."/>
            <person name="Berlin A.M."/>
            <person name="Chapman S.B."/>
            <person name="Dewar J."/>
            <person name="Goldberg J."/>
            <person name="Griggs A."/>
            <person name="Gujja S."/>
            <person name="Hansen M."/>
            <person name="Howarth C."/>
            <person name="Imamovic A."/>
            <person name="Larimer J."/>
            <person name="McCowan C."/>
            <person name="Murphy C."/>
            <person name="Neiman D."/>
            <person name="Pearson M."/>
            <person name="Priest M."/>
            <person name="Roberts A."/>
            <person name="Saif S."/>
            <person name="Shea T."/>
            <person name="Sisk P."/>
            <person name="Sykes S."/>
            <person name="Wortman J."/>
            <person name="Nusbaum C."/>
            <person name="Birren B."/>
        </authorList>
    </citation>
    <scope>NUCLEOTIDE SEQUENCE [LARGE SCALE GENOMIC DNA]</scope>
    <source>
        <strain evidence="1 2">ISP2954</strain>
    </source>
</reference>
<dbReference type="AlphaFoldDB" id="A0A9W5QG09"/>
<sequence length="48" mass="5623">MTAAVICILTDNPENVIFEWVDFLEVGYKRNSQHCMYIISKKDNLNMN</sequence>
<organism evidence="1 2">
    <name type="scientific">Bacillus cereus ISP2954</name>
    <dbReference type="NCBI Taxonomy" id="1053215"/>
    <lineage>
        <taxon>Bacteria</taxon>
        <taxon>Bacillati</taxon>
        <taxon>Bacillota</taxon>
        <taxon>Bacilli</taxon>
        <taxon>Bacillales</taxon>
        <taxon>Bacillaceae</taxon>
        <taxon>Bacillus</taxon>
        <taxon>Bacillus cereus group</taxon>
    </lineage>
</organism>
<name>A0A9W5QG09_BACCE</name>
<evidence type="ECO:0000313" key="2">
    <source>
        <dbReference type="Proteomes" id="UP000013989"/>
    </source>
</evidence>
<protein>
    <submittedName>
        <fullName evidence="1">Uncharacterized protein</fullName>
    </submittedName>
</protein>
<evidence type="ECO:0000313" key="1">
    <source>
        <dbReference type="EMBL" id="EOP62657.1"/>
    </source>
</evidence>